<gene>
    <name evidence="1" type="ORF">K488DRAFT_86970</name>
</gene>
<keyword evidence="2" id="KW-1185">Reference proteome</keyword>
<keyword evidence="1" id="KW-0808">Transferase</keyword>
<accession>A0ACB8QI30</accession>
<name>A0ACB8QI30_9AGAM</name>
<evidence type="ECO:0000313" key="1">
    <source>
        <dbReference type="EMBL" id="KAI0031280.1"/>
    </source>
</evidence>
<proteinExistence type="predicted"/>
<reference evidence="1" key="1">
    <citation type="submission" date="2021-02" db="EMBL/GenBank/DDBJ databases">
        <authorList>
            <consortium name="DOE Joint Genome Institute"/>
            <person name="Ahrendt S."/>
            <person name="Looney B.P."/>
            <person name="Miyauchi S."/>
            <person name="Morin E."/>
            <person name="Drula E."/>
            <person name="Courty P.E."/>
            <person name="Chicoki N."/>
            <person name="Fauchery L."/>
            <person name="Kohler A."/>
            <person name="Kuo A."/>
            <person name="Labutti K."/>
            <person name="Pangilinan J."/>
            <person name="Lipzen A."/>
            <person name="Riley R."/>
            <person name="Andreopoulos W."/>
            <person name="He G."/>
            <person name="Johnson J."/>
            <person name="Barry K.W."/>
            <person name="Grigoriev I.V."/>
            <person name="Nagy L."/>
            <person name="Hibbett D."/>
            <person name="Henrissat B."/>
            <person name="Matheny P.B."/>
            <person name="Labbe J."/>
            <person name="Martin F."/>
        </authorList>
    </citation>
    <scope>NUCLEOTIDE SEQUENCE</scope>
    <source>
        <strain evidence="1">EC-137</strain>
    </source>
</reference>
<dbReference type="Proteomes" id="UP000814128">
    <property type="component" value="Unassembled WGS sequence"/>
</dbReference>
<comment type="caution">
    <text evidence="1">The sequence shown here is derived from an EMBL/GenBank/DDBJ whole genome shotgun (WGS) entry which is preliminary data.</text>
</comment>
<protein>
    <submittedName>
        <fullName evidence="1">Pyridoxal phosphate-dependent transferase</fullName>
    </submittedName>
</protein>
<reference evidence="1" key="2">
    <citation type="journal article" date="2022" name="New Phytol.">
        <title>Evolutionary transition to the ectomycorrhizal habit in the genomes of a hyperdiverse lineage of mushroom-forming fungi.</title>
        <authorList>
            <person name="Looney B."/>
            <person name="Miyauchi S."/>
            <person name="Morin E."/>
            <person name="Drula E."/>
            <person name="Courty P.E."/>
            <person name="Kohler A."/>
            <person name="Kuo A."/>
            <person name="LaButti K."/>
            <person name="Pangilinan J."/>
            <person name="Lipzen A."/>
            <person name="Riley R."/>
            <person name="Andreopoulos W."/>
            <person name="He G."/>
            <person name="Johnson J."/>
            <person name="Nolan M."/>
            <person name="Tritt A."/>
            <person name="Barry K.W."/>
            <person name="Grigoriev I.V."/>
            <person name="Nagy L.G."/>
            <person name="Hibbett D."/>
            <person name="Henrissat B."/>
            <person name="Matheny P.B."/>
            <person name="Labbe J."/>
            <person name="Martin F.M."/>
        </authorList>
    </citation>
    <scope>NUCLEOTIDE SEQUENCE</scope>
    <source>
        <strain evidence="1">EC-137</strain>
    </source>
</reference>
<sequence length="490" mass="54521">MDIEDFRKAGYDAVDRICDYYLSLRDRPVVAEVEPAYLRKTLPDHAPEQGEPWADIANDYSSLIVPGLTHWQHPSFFAYFPTAATFEGMLGDFLASSTANPGFNWLASPACTELESVVMDWAAKMFGLDPIFYNEGEIGGGVIQTTASDSALTAIVAARSRYMTLHPSTSMESLVIYVTSQTHSFGKKAGLVLGLKVRALPVDETARRGDGLDATTLRAAVEEDRAAGHMPFVLVATVGTTTSGLIDCVKELGALLKEDYPDIWLHVDAAWAGCALSCPEYRERAQLEGINLYADSLCINFHKWGLINFDCSALWVRERARLIDALDITPEYLRTKHGDAGTVIEFRNWHLSLGRRFRSLKIWFVLRSYGVSGFRAYIRRCIACCDVFASHIRETSGFELVAPPSFSLTLFRILPNGPADEHYINMLNRAFFDALLARHDLLLTQTELGGTFCVRFSVGSARTTVDDIEKAWTVVKDIAKDVRLRFSIAN</sequence>
<evidence type="ECO:0000313" key="2">
    <source>
        <dbReference type="Proteomes" id="UP000814128"/>
    </source>
</evidence>
<organism evidence="1 2">
    <name type="scientific">Vararia minispora EC-137</name>
    <dbReference type="NCBI Taxonomy" id="1314806"/>
    <lineage>
        <taxon>Eukaryota</taxon>
        <taxon>Fungi</taxon>
        <taxon>Dikarya</taxon>
        <taxon>Basidiomycota</taxon>
        <taxon>Agaricomycotina</taxon>
        <taxon>Agaricomycetes</taxon>
        <taxon>Russulales</taxon>
        <taxon>Lachnocladiaceae</taxon>
        <taxon>Vararia</taxon>
    </lineage>
</organism>
<dbReference type="EMBL" id="MU273586">
    <property type="protein sequence ID" value="KAI0031280.1"/>
    <property type="molecule type" value="Genomic_DNA"/>
</dbReference>